<feature type="domain" description="Histidine kinase" evidence="7">
    <location>
        <begin position="379"/>
        <end position="467"/>
    </location>
</feature>
<accession>A0A238WWN3</accession>
<evidence type="ECO:0000259" key="7">
    <source>
        <dbReference type="PROSITE" id="PS50109"/>
    </source>
</evidence>
<dbReference type="Proteomes" id="UP000292859">
    <property type="component" value="Unassembled WGS sequence"/>
</dbReference>
<dbReference type="InterPro" id="IPR050482">
    <property type="entry name" value="Sensor_HK_TwoCompSys"/>
</dbReference>
<dbReference type="OrthoDB" id="9778496at2"/>
<feature type="transmembrane region" description="Helical" evidence="6">
    <location>
        <begin position="29"/>
        <end position="49"/>
    </location>
</feature>
<dbReference type="InterPro" id="IPR036890">
    <property type="entry name" value="HATPase_C_sf"/>
</dbReference>
<organism evidence="8">
    <name type="scientific">Paracoccus sediminis</name>
    <dbReference type="NCBI Taxonomy" id="1214787"/>
    <lineage>
        <taxon>Bacteria</taxon>
        <taxon>Pseudomonadati</taxon>
        <taxon>Pseudomonadota</taxon>
        <taxon>Alphaproteobacteria</taxon>
        <taxon>Rhodobacterales</taxon>
        <taxon>Paracoccaceae</taxon>
        <taxon>Paracoccus</taxon>
    </lineage>
</organism>
<dbReference type="InterPro" id="IPR005467">
    <property type="entry name" value="His_kinase_dom"/>
</dbReference>
<evidence type="ECO:0000313" key="8">
    <source>
        <dbReference type="EMBL" id="SNR50910.1"/>
    </source>
</evidence>
<dbReference type="EC" id="2.7.13.3" evidence="2"/>
<dbReference type="AlphaFoldDB" id="A0A238WWN3"/>
<evidence type="ECO:0000256" key="2">
    <source>
        <dbReference type="ARBA" id="ARBA00012438"/>
    </source>
</evidence>
<dbReference type="GO" id="GO:0004673">
    <property type="term" value="F:protein histidine kinase activity"/>
    <property type="evidence" value="ECO:0007669"/>
    <property type="project" value="UniProtKB-EC"/>
</dbReference>
<dbReference type="PANTHER" id="PTHR24421">
    <property type="entry name" value="NITRATE/NITRITE SENSOR PROTEIN NARX-RELATED"/>
    <property type="match status" value="1"/>
</dbReference>
<evidence type="ECO:0000256" key="4">
    <source>
        <dbReference type="ARBA" id="ARBA00022777"/>
    </source>
</evidence>
<dbReference type="Pfam" id="PF02518">
    <property type="entry name" value="HATPase_c"/>
    <property type="match status" value="1"/>
</dbReference>
<dbReference type="EMBL" id="SIRL01000006">
    <property type="protein sequence ID" value="TBN50084.1"/>
    <property type="molecule type" value="Genomic_DNA"/>
</dbReference>
<reference evidence="9 10" key="2">
    <citation type="submission" date="2019-02" db="EMBL/GenBank/DDBJ databases">
        <authorList>
            <person name="Zhang G."/>
        </authorList>
    </citation>
    <scope>NUCLEOTIDE SEQUENCE [LARGE SCALE GENOMIC DNA]</scope>
    <source>
        <strain evidence="9 10">CMB17</strain>
    </source>
</reference>
<dbReference type="CDD" id="cd16917">
    <property type="entry name" value="HATPase_UhpB-NarQ-NarX-like"/>
    <property type="match status" value="1"/>
</dbReference>
<evidence type="ECO:0000256" key="5">
    <source>
        <dbReference type="ARBA" id="ARBA00023012"/>
    </source>
</evidence>
<evidence type="ECO:0000313" key="9">
    <source>
        <dbReference type="EMBL" id="TBN50084.1"/>
    </source>
</evidence>
<reference evidence="8" key="1">
    <citation type="submission" date="2017-06" db="EMBL/GenBank/DDBJ databases">
        <authorList>
            <person name="Kim H.J."/>
            <person name="Triplett B.A."/>
        </authorList>
    </citation>
    <scope>NUCLEOTIDE SEQUENCE [LARGE SCALE GENOMIC DNA]</scope>
    <source>
        <strain evidence="8">DSM 26170</strain>
    </source>
</reference>
<evidence type="ECO:0000256" key="1">
    <source>
        <dbReference type="ARBA" id="ARBA00000085"/>
    </source>
</evidence>
<dbReference type="SMART" id="SM00387">
    <property type="entry name" value="HATPase_c"/>
    <property type="match status" value="1"/>
</dbReference>
<keyword evidence="10" id="KW-1185">Reference proteome</keyword>
<dbReference type="SUPFAM" id="SSF55874">
    <property type="entry name" value="ATPase domain of HSP90 chaperone/DNA topoisomerase II/histidine kinase"/>
    <property type="match status" value="1"/>
</dbReference>
<keyword evidence="4 8" id="KW-0418">Kinase</keyword>
<dbReference type="Proteomes" id="UP000198409">
    <property type="component" value="Unassembled WGS sequence"/>
</dbReference>
<dbReference type="Gene3D" id="3.30.565.10">
    <property type="entry name" value="Histidine kinase-like ATPase, C-terminal domain"/>
    <property type="match status" value="1"/>
</dbReference>
<dbReference type="EMBL" id="FZNM01000006">
    <property type="protein sequence ID" value="SNR50910.1"/>
    <property type="molecule type" value="Genomic_DNA"/>
</dbReference>
<evidence type="ECO:0000256" key="6">
    <source>
        <dbReference type="SAM" id="Phobius"/>
    </source>
</evidence>
<keyword evidence="5" id="KW-0902">Two-component regulatory system</keyword>
<evidence type="ECO:0000256" key="3">
    <source>
        <dbReference type="ARBA" id="ARBA00022679"/>
    </source>
</evidence>
<protein>
    <recommendedName>
        <fullName evidence="2">histidine kinase</fullName>
        <ecNumber evidence="2">2.7.13.3</ecNumber>
    </recommendedName>
</protein>
<sequence>MSLYTAVTAGPFDRSLLKIWKGLSLDCRFATLALFLAIASTFAIGGWVSRSIENRILSRSSGVASVYISDLVSPLVQELASSDRISAERRDQLDALLVSGALRLHVVAIKVWNSSGTIVYSSSRDLVGKRFAPSQSLLNAFAGAITSEVNEPSAESAPEFSEHDAIFEVYAPVYDQNTGKVIAVAEFYEDAAELVDVVAIAKRHSWMFTFFILSCNVLGFLAVVHGASRIIDQQRDQLSQQINQLSRAVARETALRTQIERGAQNVFDENERFLRALGADLHDGPAQLIGLALLRLDDGAGGVNRTSLEQARTAIAEAMRDVRAIAAGLLLPDISGRTLEDCLAATVRNHEARTGTSVTLVCENLTTECSDQVRICVCRFIQEGLANSFRHAQGIGQRVTVVGETDFIRVTVSDSGPGMPKGRVSDGSPHLGLISLKNRLESLNGTMTVSSWPRRGTQLVARLPLKMEKPDAV</sequence>
<feature type="transmembrane region" description="Helical" evidence="6">
    <location>
        <begin position="206"/>
        <end position="227"/>
    </location>
</feature>
<name>A0A238WWN3_9RHOB</name>
<dbReference type="RefSeq" id="WP_089388185.1">
    <property type="nucleotide sequence ID" value="NZ_FZNM01000006.1"/>
</dbReference>
<dbReference type="GO" id="GO:0000160">
    <property type="term" value="P:phosphorelay signal transduction system"/>
    <property type="evidence" value="ECO:0007669"/>
    <property type="project" value="UniProtKB-KW"/>
</dbReference>
<keyword evidence="6" id="KW-0472">Membrane</keyword>
<dbReference type="PROSITE" id="PS50109">
    <property type="entry name" value="HIS_KIN"/>
    <property type="match status" value="1"/>
</dbReference>
<keyword evidence="6" id="KW-1133">Transmembrane helix</keyword>
<dbReference type="PANTHER" id="PTHR24421:SF10">
    <property type="entry name" value="NITRATE_NITRITE SENSOR PROTEIN NARQ"/>
    <property type="match status" value="1"/>
</dbReference>
<comment type="catalytic activity">
    <reaction evidence="1">
        <text>ATP + protein L-histidine = ADP + protein N-phospho-L-histidine.</text>
        <dbReference type="EC" id="2.7.13.3"/>
    </reaction>
</comment>
<keyword evidence="3" id="KW-0808">Transferase</keyword>
<dbReference type="InterPro" id="IPR003594">
    <property type="entry name" value="HATPase_dom"/>
</dbReference>
<keyword evidence="6" id="KW-0812">Transmembrane</keyword>
<evidence type="ECO:0000313" key="10">
    <source>
        <dbReference type="Proteomes" id="UP000292859"/>
    </source>
</evidence>
<gene>
    <name evidence="9" type="ORF">EYF88_10705</name>
    <name evidence="8" type="ORF">SAMN06265378_106155</name>
</gene>
<proteinExistence type="predicted"/>